<feature type="compositionally biased region" description="Basic and acidic residues" evidence="1">
    <location>
        <begin position="47"/>
        <end position="56"/>
    </location>
</feature>
<accession>A0A2R6XHV1</accession>
<organism evidence="2 3">
    <name type="scientific">Marchantia polymorpha</name>
    <name type="common">Common liverwort</name>
    <name type="synonym">Marchantia aquatica</name>
    <dbReference type="NCBI Taxonomy" id="3197"/>
    <lineage>
        <taxon>Eukaryota</taxon>
        <taxon>Viridiplantae</taxon>
        <taxon>Streptophyta</taxon>
        <taxon>Embryophyta</taxon>
        <taxon>Marchantiophyta</taxon>
        <taxon>Marchantiopsida</taxon>
        <taxon>Marchantiidae</taxon>
        <taxon>Marchantiales</taxon>
        <taxon>Marchantiaceae</taxon>
        <taxon>Marchantia</taxon>
    </lineage>
</organism>
<reference evidence="3" key="1">
    <citation type="journal article" date="2017" name="Cell">
        <title>Insights into land plant evolution garnered from the Marchantia polymorpha genome.</title>
        <authorList>
            <person name="Bowman J.L."/>
            <person name="Kohchi T."/>
            <person name="Yamato K.T."/>
            <person name="Jenkins J."/>
            <person name="Shu S."/>
            <person name="Ishizaki K."/>
            <person name="Yamaoka S."/>
            <person name="Nishihama R."/>
            <person name="Nakamura Y."/>
            <person name="Berger F."/>
            <person name="Adam C."/>
            <person name="Aki S.S."/>
            <person name="Althoff F."/>
            <person name="Araki T."/>
            <person name="Arteaga-Vazquez M.A."/>
            <person name="Balasubrmanian S."/>
            <person name="Barry K."/>
            <person name="Bauer D."/>
            <person name="Boehm C.R."/>
            <person name="Briginshaw L."/>
            <person name="Caballero-Perez J."/>
            <person name="Catarino B."/>
            <person name="Chen F."/>
            <person name="Chiyoda S."/>
            <person name="Chovatia M."/>
            <person name="Davies K.M."/>
            <person name="Delmans M."/>
            <person name="Demura T."/>
            <person name="Dierschke T."/>
            <person name="Dolan L."/>
            <person name="Dorantes-Acosta A.E."/>
            <person name="Eklund D.M."/>
            <person name="Florent S.N."/>
            <person name="Flores-Sandoval E."/>
            <person name="Fujiyama A."/>
            <person name="Fukuzawa H."/>
            <person name="Galik B."/>
            <person name="Grimanelli D."/>
            <person name="Grimwood J."/>
            <person name="Grossniklaus U."/>
            <person name="Hamada T."/>
            <person name="Haseloff J."/>
            <person name="Hetherington A.J."/>
            <person name="Higo A."/>
            <person name="Hirakawa Y."/>
            <person name="Hundley H.N."/>
            <person name="Ikeda Y."/>
            <person name="Inoue K."/>
            <person name="Inoue S.I."/>
            <person name="Ishida S."/>
            <person name="Jia Q."/>
            <person name="Kakita M."/>
            <person name="Kanazawa T."/>
            <person name="Kawai Y."/>
            <person name="Kawashima T."/>
            <person name="Kennedy M."/>
            <person name="Kinose K."/>
            <person name="Kinoshita T."/>
            <person name="Kohara Y."/>
            <person name="Koide E."/>
            <person name="Komatsu K."/>
            <person name="Kopischke S."/>
            <person name="Kubo M."/>
            <person name="Kyozuka J."/>
            <person name="Lagercrantz U."/>
            <person name="Lin S.S."/>
            <person name="Lindquist E."/>
            <person name="Lipzen A.M."/>
            <person name="Lu C.W."/>
            <person name="De Luna E."/>
            <person name="Martienssen R.A."/>
            <person name="Minamino N."/>
            <person name="Mizutani M."/>
            <person name="Mizutani M."/>
            <person name="Mochizuki N."/>
            <person name="Monte I."/>
            <person name="Mosher R."/>
            <person name="Nagasaki H."/>
            <person name="Nakagami H."/>
            <person name="Naramoto S."/>
            <person name="Nishitani K."/>
            <person name="Ohtani M."/>
            <person name="Okamoto T."/>
            <person name="Okumura M."/>
            <person name="Phillips J."/>
            <person name="Pollak B."/>
            <person name="Reinders A."/>
            <person name="Rovekamp M."/>
            <person name="Sano R."/>
            <person name="Sawa S."/>
            <person name="Schmid M.W."/>
            <person name="Shirakawa M."/>
            <person name="Solano R."/>
            <person name="Spunde A."/>
            <person name="Suetsugu N."/>
            <person name="Sugano S."/>
            <person name="Sugiyama A."/>
            <person name="Sun R."/>
            <person name="Suzuki Y."/>
            <person name="Takenaka M."/>
            <person name="Takezawa D."/>
            <person name="Tomogane H."/>
            <person name="Tsuzuki M."/>
            <person name="Ueda T."/>
            <person name="Umeda M."/>
            <person name="Ward J.M."/>
            <person name="Watanabe Y."/>
            <person name="Yazaki K."/>
            <person name="Yokoyama R."/>
            <person name="Yoshitake Y."/>
            <person name="Yotsui I."/>
            <person name="Zachgo S."/>
            <person name="Schmutz J."/>
        </authorList>
    </citation>
    <scope>NUCLEOTIDE SEQUENCE [LARGE SCALE GENOMIC DNA]</scope>
    <source>
        <strain evidence="3">Tak-1</strain>
    </source>
</reference>
<dbReference type="Gramene" id="Mp1g10570.1">
    <property type="protein sequence ID" value="Mp1g10570.1.cds1"/>
    <property type="gene ID" value="Mp1g10570"/>
</dbReference>
<evidence type="ECO:0000313" key="3">
    <source>
        <dbReference type="Proteomes" id="UP000244005"/>
    </source>
</evidence>
<evidence type="ECO:0000256" key="1">
    <source>
        <dbReference type="SAM" id="MobiDB-lite"/>
    </source>
</evidence>
<keyword evidence="3" id="KW-1185">Reference proteome</keyword>
<dbReference type="EMBL" id="KZ772686">
    <property type="protein sequence ID" value="PTQ45659.1"/>
    <property type="molecule type" value="Genomic_DNA"/>
</dbReference>
<gene>
    <name evidence="2" type="ORF">MARPO_0014s0170</name>
</gene>
<feature type="compositionally biased region" description="Basic and acidic residues" evidence="1">
    <location>
        <begin position="1"/>
        <end position="14"/>
    </location>
</feature>
<dbReference type="Proteomes" id="UP000244005">
    <property type="component" value="Unassembled WGS sequence"/>
</dbReference>
<evidence type="ECO:0000313" key="2">
    <source>
        <dbReference type="EMBL" id="PTQ45659.1"/>
    </source>
</evidence>
<feature type="region of interest" description="Disordered" evidence="1">
    <location>
        <begin position="1"/>
        <end position="56"/>
    </location>
</feature>
<dbReference type="AlphaFoldDB" id="A0A2R6XHV1"/>
<protein>
    <submittedName>
        <fullName evidence="2">Uncharacterized protein</fullName>
    </submittedName>
</protein>
<proteinExistence type="predicted"/>
<name>A0A2R6XHV1_MARPO</name>
<sequence length="80" mass="8716">MIWRRCERDWDSHEKRARRGGDGGGANGGAAEERRKWAGELTLSESRASEGGRERARGILDAGDWGNGFVRADGLSESGL</sequence>